<dbReference type="Proteomes" id="UP001196413">
    <property type="component" value="Unassembled WGS sequence"/>
</dbReference>
<sequence>MEMTGKLLGLMVLMLSYVCVYSHLVVALNRVITIVFPLRASNALTVRNTSVVVLICWILGFVHAVPYFWASQFQTDSDVATHSTLNLFLRTVKDDQEKRIAAAPSGLDPQEVYEPFPEEMCAAFDSQDVSKLQEVVMTMDREVFSYHFQRCIDYGLWVPGPSGKEDEKLEEAEAATAEQ</sequence>
<gene>
    <name evidence="7" type="ORF">KIN20_025163</name>
</gene>
<dbReference type="GO" id="GO:0016020">
    <property type="term" value="C:membrane"/>
    <property type="evidence" value="ECO:0007669"/>
    <property type="project" value="UniProtKB-SubCell"/>
</dbReference>
<keyword evidence="4 5" id="KW-0472">Membrane</keyword>
<dbReference type="CDD" id="cd00637">
    <property type="entry name" value="7tm_classA_rhodopsin-like"/>
    <property type="match status" value="1"/>
</dbReference>
<organism evidence="7 8">
    <name type="scientific">Parelaphostrongylus tenuis</name>
    <name type="common">Meningeal worm</name>
    <dbReference type="NCBI Taxonomy" id="148309"/>
    <lineage>
        <taxon>Eukaryota</taxon>
        <taxon>Metazoa</taxon>
        <taxon>Ecdysozoa</taxon>
        <taxon>Nematoda</taxon>
        <taxon>Chromadorea</taxon>
        <taxon>Rhabditida</taxon>
        <taxon>Rhabditina</taxon>
        <taxon>Rhabditomorpha</taxon>
        <taxon>Strongyloidea</taxon>
        <taxon>Metastrongylidae</taxon>
        <taxon>Parelaphostrongylus</taxon>
    </lineage>
</organism>
<comment type="subcellular location">
    <subcellularLocation>
        <location evidence="1">Membrane</location>
    </subcellularLocation>
</comment>
<dbReference type="InterPro" id="IPR013873">
    <property type="entry name" value="Cdc37_C"/>
</dbReference>
<keyword evidence="8" id="KW-1185">Reference proteome</keyword>
<feature type="domain" description="G-protein coupled receptors family 1 profile" evidence="6">
    <location>
        <begin position="1"/>
        <end position="68"/>
    </location>
</feature>
<protein>
    <recommendedName>
        <fullName evidence="6">G-protein coupled receptors family 1 profile domain-containing protein</fullName>
    </recommendedName>
</protein>
<dbReference type="GO" id="GO:0006457">
    <property type="term" value="P:protein folding"/>
    <property type="evidence" value="ECO:0007669"/>
    <property type="project" value="TreeGrafter"/>
</dbReference>
<dbReference type="AlphaFoldDB" id="A0AAD5ND82"/>
<dbReference type="GO" id="GO:0051087">
    <property type="term" value="F:protein-folding chaperone binding"/>
    <property type="evidence" value="ECO:0007669"/>
    <property type="project" value="TreeGrafter"/>
</dbReference>
<dbReference type="GO" id="GO:0050821">
    <property type="term" value="P:protein stabilization"/>
    <property type="evidence" value="ECO:0007669"/>
    <property type="project" value="TreeGrafter"/>
</dbReference>
<dbReference type="InterPro" id="IPR017452">
    <property type="entry name" value="GPCR_Rhodpsn_7TM"/>
</dbReference>
<reference evidence="7" key="1">
    <citation type="submission" date="2021-06" db="EMBL/GenBank/DDBJ databases">
        <title>Parelaphostrongylus tenuis whole genome reference sequence.</title>
        <authorList>
            <person name="Garwood T.J."/>
            <person name="Larsen P.A."/>
            <person name="Fountain-Jones N.M."/>
            <person name="Garbe J.R."/>
            <person name="Macchietto M.G."/>
            <person name="Kania S.A."/>
            <person name="Gerhold R.W."/>
            <person name="Richards J.E."/>
            <person name="Wolf T.M."/>
        </authorList>
    </citation>
    <scope>NUCLEOTIDE SEQUENCE</scope>
    <source>
        <strain evidence="7">MNPRO001-30</strain>
        <tissue evidence="7">Meninges</tissue>
    </source>
</reference>
<dbReference type="GO" id="GO:0051082">
    <property type="term" value="F:unfolded protein binding"/>
    <property type="evidence" value="ECO:0007669"/>
    <property type="project" value="TreeGrafter"/>
</dbReference>
<keyword evidence="2 5" id="KW-0812">Transmembrane</keyword>
<dbReference type="InterPro" id="IPR004918">
    <property type="entry name" value="Cdc37"/>
</dbReference>
<dbReference type="Pfam" id="PF08564">
    <property type="entry name" value="CDC37_C"/>
    <property type="match status" value="1"/>
</dbReference>
<dbReference type="GO" id="GO:0005737">
    <property type="term" value="C:cytoplasm"/>
    <property type="evidence" value="ECO:0007669"/>
    <property type="project" value="TreeGrafter"/>
</dbReference>
<dbReference type="SUPFAM" id="SSF81321">
    <property type="entry name" value="Family A G protein-coupled receptor-like"/>
    <property type="match status" value="1"/>
</dbReference>
<evidence type="ECO:0000256" key="3">
    <source>
        <dbReference type="ARBA" id="ARBA00022989"/>
    </source>
</evidence>
<proteinExistence type="predicted"/>
<dbReference type="PANTHER" id="PTHR12800:SF4">
    <property type="entry name" value="HSP90 CO-CHAPERONE CDC37"/>
    <property type="match status" value="1"/>
</dbReference>
<dbReference type="SUPFAM" id="SSF101391">
    <property type="entry name" value="Hsp90 co-chaperone CDC37"/>
    <property type="match status" value="1"/>
</dbReference>
<evidence type="ECO:0000313" key="7">
    <source>
        <dbReference type="EMBL" id="KAJ1364964.1"/>
    </source>
</evidence>
<dbReference type="EMBL" id="JAHQIW010005116">
    <property type="protein sequence ID" value="KAJ1364964.1"/>
    <property type="molecule type" value="Genomic_DNA"/>
</dbReference>
<evidence type="ECO:0000256" key="1">
    <source>
        <dbReference type="ARBA" id="ARBA00004370"/>
    </source>
</evidence>
<accession>A0AAD5ND82</accession>
<dbReference type="Gene3D" id="6.10.140.250">
    <property type="match status" value="1"/>
</dbReference>
<name>A0AAD5ND82_PARTN</name>
<dbReference type="PROSITE" id="PS50262">
    <property type="entry name" value="G_PROTEIN_RECEP_F1_2"/>
    <property type="match status" value="1"/>
</dbReference>
<dbReference type="InterPro" id="IPR019430">
    <property type="entry name" value="7TM_GPCR_serpentine_rcpt_Srx"/>
</dbReference>
<evidence type="ECO:0000256" key="5">
    <source>
        <dbReference type="SAM" id="Phobius"/>
    </source>
</evidence>
<keyword evidence="3 5" id="KW-1133">Transmembrane helix</keyword>
<dbReference type="Pfam" id="PF10328">
    <property type="entry name" value="7TM_GPCR_Srx"/>
    <property type="match status" value="1"/>
</dbReference>
<dbReference type="PANTHER" id="PTHR12800">
    <property type="entry name" value="CDC37-RELATED"/>
    <property type="match status" value="1"/>
</dbReference>
<dbReference type="Gene3D" id="1.20.1070.10">
    <property type="entry name" value="Rhodopsin 7-helix transmembrane proteins"/>
    <property type="match status" value="1"/>
</dbReference>
<comment type="caution">
    <text evidence="7">The sequence shown here is derived from an EMBL/GenBank/DDBJ whole genome shotgun (WGS) entry which is preliminary data.</text>
</comment>
<dbReference type="SMART" id="SM01069">
    <property type="entry name" value="CDC37_C"/>
    <property type="match status" value="1"/>
</dbReference>
<evidence type="ECO:0000259" key="6">
    <source>
        <dbReference type="PROSITE" id="PS50262"/>
    </source>
</evidence>
<feature type="transmembrane region" description="Helical" evidence="5">
    <location>
        <begin position="51"/>
        <end position="70"/>
    </location>
</feature>
<evidence type="ECO:0000256" key="4">
    <source>
        <dbReference type="ARBA" id="ARBA00023136"/>
    </source>
</evidence>
<dbReference type="GO" id="GO:0031072">
    <property type="term" value="F:heat shock protein binding"/>
    <property type="evidence" value="ECO:0007669"/>
    <property type="project" value="TreeGrafter"/>
</dbReference>
<evidence type="ECO:0000256" key="2">
    <source>
        <dbReference type="ARBA" id="ARBA00022692"/>
    </source>
</evidence>
<evidence type="ECO:0000313" key="8">
    <source>
        <dbReference type="Proteomes" id="UP001196413"/>
    </source>
</evidence>